<dbReference type="SUPFAM" id="SSF55874">
    <property type="entry name" value="ATPase domain of HSP90 chaperone/DNA topoisomerase II/histidine kinase"/>
    <property type="match status" value="1"/>
</dbReference>
<evidence type="ECO:0000313" key="9">
    <source>
        <dbReference type="EMBL" id="OHA67576.1"/>
    </source>
</evidence>
<comment type="catalytic activity">
    <reaction evidence="1">
        <text>ATP + protein L-histidine = ADP + protein N-phospho-L-histidine.</text>
        <dbReference type="EC" id="2.7.13.3"/>
    </reaction>
</comment>
<gene>
    <name evidence="9" type="ORF">A3C04_00960</name>
</gene>
<feature type="transmembrane region" description="Helical" evidence="7">
    <location>
        <begin position="124"/>
        <end position="141"/>
    </location>
</feature>
<dbReference type="InterPro" id="IPR004358">
    <property type="entry name" value="Sig_transdc_His_kin-like_C"/>
</dbReference>
<comment type="caution">
    <text evidence="9">The sequence shown here is derived from an EMBL/GenBank/DDBJ whole genome shotgun (WGS) entry which is preliminary data.</text>
</comment>
<evidence type="ECO:0000256" key="6">
    <source>
        <dbReference type="ARBA" id="ARBA00023012"/>
    </source>
</evidence>
<evidence type="ECO:0000259" key="8">
    <source>
        <dbReference type="PROSITE" id="PS50109"/>
    </source>
</evidence>
<name>A0A1G2R428_9BACT</name>
<keyword evidence="3" id="KW-0597">Phosphoprotein</keyword>
<feature type="domain" description="Histidine kinase" evidence="8">
    <location>
        <begin position="236"/>
        <end position="454"/>
    </location>
</feature>
<dbReference type="PROSITE" id="PS50109">
    <property type="entry name" value="HIS_KIN"/>
    <property type="match status" value="1"/>
</dbReference>
<dbReference type="GO" id="GO:0005886">
    <property type="term" value="C:plasma membrane"/>
    <property type="evidence" value="ECO:0007669"/>
    <property type="project" value="TreeGrafter"/>
</dbReference>
<dbReference type="GO" id="GO:0004721">
    <property type="term" value="F:phosphoprotein phosphatase activity"/>
    <property type="evidence" value="ECO:0007669"/>
    <property type="project" value="TreeGrafter"/>
</dbReference>
<dbReference type="FunFam" id="3.30.565.10:FF:000006">
    <property type="entry name" value="Sensor histidine kinase WalK"/>
    <property type="match status" value="1"/>
</dbReference>
<dbReference type="AlphaFoldDB" id="A0A1G2R428"/>
<evidence type="ECO:0000256" key="2">
    <source>
        <dbReference type="ARBA" id="ARBA00012438"/>
    </source>
</evidence>
<evidence type="ECO:0000256" key="4">
    <source>
        <dbReference type="ARBA" id="ARBA00022679"/>
    </source>
</evidence>
<dbReference type="PANTHER" id="PTHR45453:SF1">
    <property type="entry name" value="PHOSPHATE REGULON SENSOR PROTEIN PHOR"/>
    <property type="match status" value="1"/>
</dbReference>
<keyword evidence="5" id="KW-0418">Kinase</keyword>
<evidence type="ECO:0000256" key="3">
    <source>
        <dbReference type="ARBA" id="ARBA00022553"/>
    </source>
</evidence>
<dbReference type="SMART" id="SM00388">
    <property type="entry name" value="HisKA"/>
    <property type="match status" value="1"/>
</dbReference>
<accession>A0A1G2R428</accession>
<dbReference type="InterPro" id="IPR036097">
    <property type="entry name" value="HisK_dim/P_sf"/>
</dbReference>
<dbReference type="EC" id="2.7.13.3" evidence="2"/>
<keyword evidence="7" id="KW-1133">Transmembrane helix</keyword>
<keyword evidence="7" id="KW-0472">Membrane</keyword>
<feature type="transmembrane region" description="Helical" evidence="7">
    <location>
        <begin position="46"/>
        <end position="66"/>
    </location>
</feature>
<feature type="transmembrane region" description="Helical" evidence="7">
    <location>
        <begin position="175"/>
        <end position="195"/>
    </location>
</feature>
<dbReference type="Gene3D" id="1.10.287.130">
    <property type="match status" value="1"/>
</dbReference>
<evidence type="ECO:0000256" key="7">
    <source>
        <dbReference type="SAM" id="Phobius"/>
    </source>
</evidence>
<sequence>MVWYKEENSSANNVMSKELPTGAVKTSSGFNSETDVLRLGQLRYSIFVFVITAGSVPLLYFLLTLPWPTSRIGAALPLCVLFFFTVFTRYAARGKFIRMAVIADHLVTLICTAFLVYFTGGALSPFNFFLMVPVMFGSFLVGKKFALGILGIVLTLIVSFLWIPNPADTDWRIKLTFVLVYAILIAYISYVLLFLRDMLVRLDRVRKAAQERIFYLEHITAQLKELDELKSEFVSRTSHQLLTPLNRMFWIIGTVLEGQFGRVSKKQQERLQAVHDNARMLIKLISDLLDLEKIEQEVRGAKRVPLKIADVISKILKNQKDAIKEKDLRVDFRGDSSITMVSDPRLMESSLGHIIDNAVRYNKKGGEVKLQLVQSDDKVVMTVEDTGIGIPVKDMPYIFKRFYRGENAARSVADGTGLGLAFAQAVIEKEGGKLSIESKENEWTKATISFPSQAEDTKQEIGS</sequence>
<dbReference type="CDD" id="cd00075">
    <property type="entry name" value="HATPase"/>
    <property type="match status" value="1"/>
</dbReference>
<feature type="transmembrane region" description="Helical" evidence="7">
    <location>
        <begin position="146"/>
        <end position="163"/>
    </location>
</feature>
<dbReference type="Proteomes" id="UP000178092">
    <property type="component" value="Unassembled WGS sequence"/>
</dbReference>
<dbReference type="InterPro" id="IPR003661">
    <property type="entry name" value="HisK_dim/P_dom"/>
</dbReference>
<dbReference type="PRINTS" id="PR00344">
    <property type="entry name" value="BCTRLSENSOR"/>
</dbReference>
<dbReference type="PANTHER" id="PTHR45453">
    <property type="entry name" value="PHOSPHATE REGULON SENSOR PROTEIN PHOR"/>
    <property type="match status" value="1"/>
</dbReference>
<evidence type="ECO:0000313" key="10">
    <source>
        <dbReference type="Proteomes" id="UP000178092"/>
    </source>
</evidence>
<organism evidence="9 10">
    <name type="scientific">Candidatus Wildermuthbacteria bacterium RIFCSPHIGHO2_02_FULL_45_25</name>
    <dbReference type="NCBI Taxonomy" id="1802450"/>
    <lineage>
        <taxon>Bacteria</taxon>
        <taxon>Candidatus Wildermuthiibacteriota</taxon>
    </lineage>
</organism>
<dbReference type="CDD" id="cd00082">
    <property type="entry name" value="HisKA"/>
    <property type="match status" value="1"/>
</dbReference>
<proteinExistence type="predicted"/>
<dbReference type="Pfam" id="PF02518">
    <property type="entry name" value="HATPase_c"/>
    <property type="match status" value="1"/>
</dbReference>
<dbReference type="GO" id="GO:0000155">
    <property type="term" value="F:phosphorelay sensor kinase activity"/>
    <property type="evidence" value="ECO:0007669"/>
    <property type="project" value="InterPro"/>
</dbReference>
<dbReference type="InterPro" id="IPR036890">
    <property type="entry name" value="HATPase_C_sf"/>
</dbReference>
<dbReference type="InterPro" id="IPR005467">
    <property type="entry name" value="His_kinase_dom"/>
</dbReference>
<dbReference type="Gene3D" id="3.30.565.10">
    <property type="entry name" value="Histidine kinase-like ATPase, C-terminal domain"/>
    <property type="match status" value="1"/>
</dbReference>
<evidence type="ECO:0000256" key="5">
    <source>
        <dbReference type="ARBA" id="ARBA00022777"/>
    </source>
</evidence>
<keyword evidence="7" id="KW-0812">Transmembrane</keyword>
<keyword evidence="4" id="KW-0808">Transferase</keyword>
<dbReference type="SMART" id="SM00387">
    <property type="entry name" value="HATPase_c"/>
    <property type="match status" value="1"/>
</dbReference>
<reference evidence="9 10" key="1">
    <citation type="journal article" date="2016" name="Nat. Commun.">
        <title>Thousands of microbial genomes shed light on interconnected biogeochemical processes in an aquifer system.</title>
        <authorList>
            <person name="Anantharaman K."/>
            <person name="Brown C.T."/>
            <person name="Hug L.A."/>
            <person name="Sharon I."/>
            <person name="Castelle C.J."/>
            <person name="Probst A.J."/>
            <person name="Thomas B.C."/>
            <person name="Singh A."/>
            <person name="Wilkins M.J."/>
            <person name="Karaoz U."/>
            <person name="Brodie E.L."/>
            <person name="Williams K.H."/>
            <person name="Hubbard S.S."/>
            <person name="Banfield J.F."/>
        </authorList>
    </citation>
    <scope>NUCLEOTIDE SEQUENCE [LARGE SCALE GENOMIC DNA]</scope>
</reference>
<dbReference type="SUPFAM" id="SSF47384">
    <property type="entry name" value="Homodimeric domain of signal transducing histidine kinase"/>
    <property type="match status" value="1"/>
</dbReference>
<dbReference type="EMBL" id="MHTV01000007">
    <property type="protein sequence ID" value="OHA67576.1"/>
    <property type="molecule type" value="Genomic_DNA"/>
</dbReference>
<keyword evidence="6" id="KW-0902">Two-component regulatory system</keyword>
<evidence type="ECO:0000256" key="1">
    <source>
        <dbReference type="ARBA" id="ARBA00000085"/>
    </source>
</evidence>
<dbReference type="Pfam" id="PF00512">
    <property type="entry name" value="HisKA"/>
    <property type="match status" value="1"/>
</dbReference>
<dbReference type="InterPro" id="IPR003594">
    <property type="entry name" value="HATPase_dom"/>
</dbReference>
<dbReference type="GO" id="GO:0016036">
    <property type="term" value="P:cellular response to phosphate starvation"/>
    <property type="evidence" value="ECO:0007669"/>
    <property type="project" value="TreeGrafter"/>
</dbReference>
<protein>
    <recommendedName>
        <fullName evidence="2">histidine kinase</fullName>
        <ecNumber evidence="2">2.7.13.3</ecNumber>
    </recommendedName>
</protein>
<feature type="transmembrane region" description="Helical" evidence="7">
    <location>
        <begin position="72"/>
        <end position="92"/>
    </location>
</feature>
<dbReference type="InterPro" id="IPR050351">
    <property type="entry name" value="BphY/WalK/GraS-like"/>
</dbReference>